<proteinExistence type="predicted"/>
<evidence type="ECO:0000313" key="2">
    <source>
        <dbReference type="Proteomes" id="UP000811255"/>
    </source>
</evidence>
<organism evidence="1 2">
    <name type="scientific">Croceibacterium selenioxidans</name>
    <dbReference type="NCBI Taxonomy" id="2838833"/>
    <lineage>
        <taxon>Bacteria</taxon>
        <taxon>Pseudomonadati</taxon>
        <taxon>Pseudomonadota</taxon>
        <taxon>Alphaproteobacteria</taxon>
        <taxon>Sphingomonadales</taxon>
        <taxon>Erythrobacteraceae</taxon>
        <taxon>Croceibacterium</taxon>
    </lineage>
</organism>
<dbReference type="Proteomes" id="UP000811255">
    <property type="component" value="Unassembled WGS sequence"/>
</dbReference>
<gene>
    <name evidence="1" type="ORF">KK137_13560</name>
</gene>
<reference evidence="1 2" key="1">
    <citation type="submission" date="2021-05" db="EMBL/GenBank/DDBJ databases">
        <title>Croceibacterium sp. LX-88 genome sequence.</title>
        <authorList>
            <person name="Luo X."/>
        </authorList>
    </citation>
    <scope>NUCLEOTIDE SEQUENCE [LARGE SCALE GENOMIC DNA]</scope>
    <source>
        <strain evidence="1 2">LX-88</strain>
    </source>
</reference>
<comment type="caution">
    <text evidence="1">The sequence shown here is derived from an EMBL/GenBank/DDBJ whole genome shotgun (WGS) entry which is preliminary data.</text>
</comment>
<keyword evidence="2" id="KW-1185">Reference proteome</keyword>
<protein>
    <recommendedName>
        <fullName evidence="3">ACT domain-containing protein</fullName>
    </recommendedName>
</protein>
<dbReference type="EMBL" id="JAHFVK010000002">
    <property type="protein sequence ID" value="MBT2135360.1"/>
    <property type="molecule type" value="Genomic_DNA"/>
</dbReference>
<name>A0ABS5W843_9SPHN</name>
<dbReference type="RefSeq" id="WP_214537072.1">
    <property type="nucleotide sequence ID" value="NZ_JAHFVK010000002.1"/>
</dbReference>
<accession>A0ABS5W843</accession>
<evidence type="ECO:0000313" key="1">
    <source>
        <dbReference type="EMBL" id="MBT2135360.1"/>
    </source>
</evidence>
<sequence>MIDRVNFRVTANSCSGLLCKILGLFAQLGLPAPTLQVSLVGVSMRIELSLANFGDALVQIVARRIAGFVGVQSVTVI</sequence>
<evidence type="ECO:0008006" key="3">
    <source>
        <dbReference type="Google" id="ProtNLM"/>
    </source>
</evidence>